<dbReference type="PANTHER" id="PTHR34494:SF1">
    <property type="entry name" value="PROTEIN CBG25024"/>
    <property type="match status" value="1"/>
</dbReference>
<comment type="caution">
    <text evidence="3">The sequence shown here is derived from an EMBL/GenBank/DDBJ whole genome shotgun (WGS) entry which is preliminary data.</text>
</comment>
<evidence type="ECO:0000256" key="2">
    <source>
        <dbReference type="SAM" id="Phobius"/>
    </source>
</evidence>
<feature type="transmembrane region" description="Helical" evidence="2">
    <location>
        <begin position="51"/>
        <end position="71"/>
    </location>
</feature>
<organism evidence="3 4">
    <name type="scientific">Daphnia galeata</name>
    <dbReference type="NCBI Taxonomy" id="27404"/>
    <lineage>
        <taxon>Eukaryota</taxon>
        <taxon>Metazoa</taxon>
        <taxon>Ecdysozoa</taxon>
        <taxon>Arthropoda</taxon>
        <taxon>Crustacea</taxon>
        <taxon>Branchiopoda</taxon>
        <taxon>Diplostraca</taxon>
        <taxon>Cladocera</taxon>
        <taxon>Anomopoda</taxon>
        <taxon>Daphniidae</taxon>
        <taxon>Daphnia</taxon>
    </lineage>
</organism>
<keyword evidence="2" id="KW-0812">Transmembrane</keyword>
<sequence length="778" mass="86760">MRHKQMIQTNIGLHHQLTECLYYTKNQTRIVDFIPTVSEAKREMNRVGQRMASTFFFLVSLVAMSCCFHPVRGLVFQTKDAIITEDESIGSDDEYYSSTNLPSNTFMLKESSCFTKEGSLGSCTSLRSCYPTIKLPQVNQPEMWVTFETCSYAGEHGRQVHGICCPKPSSRIRTIYESIPSSNPFTRPTNIYSWMQNPYRPTTNGALIDELTEKQTADCGAGPTKTLSFDEQRIVGGTEAKKNSWPSIKKEFYGENYRASNTVSRPTNVASHAQHHVQRNPAVDTSASIQQQLKKRIIHSIVTGSVDISGKMADPSTETCETKSDVNEEDHSSIKTIIVSHALAVVAKVAGEDELAKQCLEIGNQPEQPEESDEIKETNETVDEKEEDDKSSSDVRSTVVHAAGAIGGLICGEIGAAAAGAIVGVVCDLGTAIVTHGEEMHGICEIIKDPTHLDAWVDGISSVVHDGMTGAGGDHQTDKPKEGEEEPAAKEPKEKEQEIPKVPESKKTVKKLSKKKSDAVESKDDDLVRIYDTCPQTMRRILKEAGIPLADYQSGRSVSELVEEIQKLIASTQNGSFTLPSYFQLVDSLHELVIVHKATFDNTTSPPGSITLTVASADPVCFDDNLKRFIVNLLLPIHATNKVPLKVDVKKFRCIYRFRCVTCVHQGKEFNDVGQSKNFKPRFETHTGKTLREWMDREERMSALQKGNLIKGFTRKSSSTLFQHPMRNHPDVAKFSDVLEIDIVHRFTDIEKDKVIRTNWEIFNQWLFKSNDETVSKD</sequence>
<keyword evidence="2" id="KW-1133">Transmembrane helix</keyword>
<keyword evidence="2" id="KW-0472">Membrane</keyword>
<evidence type="ECO:0000313" key="4">
    <source>
        <dbReference type="Proteomes" id="UP000789390"/>
    </source>
</evidence>
<reference evidence="3" key="1">
    <citation type="submission" date="2021-11" db="EMBL/GenBank/DDBJ databases">
        <authorList>
            <person name="Schell T."/>
        </authorList>
    </citation>
    <scope>NUCLEOTIDE SEQUENCE</scope>
    <source>
        <strain evidence="3">M5</strain>
    </source>
</reference>
<feature type="compositionally biased region" description="Basic and acidic residues" evidence="1">
    <location>
        <begin position="475"/>
        <end position="507"/>
    </location>
</feature>
<proteinExistence type="predicted"/>
<name>A0A8J2WJS4_9CRUS</name>
<dbReference type="PANTHER" id="PTHR34494">
    <property type="entry name" value="PROTEIN CBG25024"/>
    <property type="match status" value="1"/>
</dbReference>
<gene>
    <name evidence="3" type="ORF">DGAL_LOCUS10439</name>
</gene>
<protein>
    <submittedName>
        <fullName evidence="3">Uncharacterized protein</fullName>
    </submittedName>
</protein>
<feature type="region of interest" description="Disordered" evidence="1">
    <location>
        <begin position="309"/>
        <end position="329"/>
    </location>
</feature>
<dbReference type="OrthoDB" id="10475656at2759"/>
<feature type="compositionally biased region" description="Acidic residues" evidence="1">
    <location>
        <begin position="368"/>
        <end position="387"/>
    </location>
</feature>
<evidence type="ECO:0000256" key="1">
    <source>
        <dbReference type="SAM" id="MobiDB-lite"/>
    </source>
</evidence>
<feature type="compositionally biased region" description="Basic and acidic residues" evidence="1">
    <location>
        <begin position="320"/>
        <end position="329"/>
    </location>
</feature>
<accession>A0A8J2WJS4</accession>
<keyword evidence="4" id="KW-1185">Reference proteome</keyword>
<feature type="region of interest" description="Disordered" evidence="1">
    <location>
        <begin position="464"/>
        <end position="516"/>
    </location>
</feature>
<dbReference type="AlphaFoldDB" id="A0A8J2WJS4"/>
<dbReference type="EMBL" id="CAKKLH010000257">
    <property type="protein sequence ID" value="CAH0107148.1"/>
    <property type="molecule type" value="Genomic_DNA"/>
</dbReference>
<evidence type="ECO:0000313" key="3">
    <source>
        <dbReference type="EMBL" id="CAH0107148.1"/>
    </source>
</evidence>
<feature type="region of interest" description="Disordered" evidence="1">
    <location>
        <begin position="362"/>
        <end position="396"/>
    </location>
</feature>
<dbReference type="Proteomes" id="UP000789390">
    <property type="component" value="Unassembled WGS sequence"/>
</dbReference>